<dbReference type="HOGENOM" id="CLU_356077_0_0_1"/>
<dbReference type="InterPro" id="IPR002014">
    <property type="entry name" value="VHS_dom"/>
</dbReference>
<dbReference type="Pfam" id="PF07714">
    <property type="entry name" value="PK_Tyr_Ser-Thr"/>
    <property type="match status" value="1"/>
</dbReference>
<proteinExistence type="predicted"/>
<dbReference type="OrthoDB" id="10255964at2759"/>
<dbReference type="Pfam" id="PF00790">
    <property type="entry name" value="VHS"/>
    <property type="match status" value="1"/>
</dbReference>
<feature type="domain" description="VHS" evidence="3">
    <location>
        <begin position="171"/>
        <end position="285"/>
    </location>
</feature>
<dbReference type="STRING" id="1423351.A0A074SI89"/>
<evidence type="ECO:0000313" key="5">
    <source>
        <dbReference type="Proteomes" id="UP000027456"/>
    </source>
</evidence>
<dbReference type="InterPro" id="IPR045007">
    <property type="entry name" value="LSB5"/>
</dbReference>
<dbReference type="GO" id="GO:0004672">
    <property type="term" value="F:protein kinase activity"/>
    <property type="evidence" value="ECO:0007669"/>
    <property type="project" value="InterPro"/>
</dbReference>
<evidence type="ECO:0000256" key="1">
    <source>
        <dbReference type="SAM" id="MobiDB-lite"/>
    </source>
</evidence>
<dbReference type="SUPFAM" id="SSF56112">
    <property type="entry name" value="Protein kinase-like (PK-like)"/>
    <property type="match status" value="1"/>
</dbReference>
<feature type="domain" description="Protein kinase" evidence="2">
    <location>
        <begin position="580"/>
        <end position="788"/>
    </location>
</feature>
<dbReference type="SUPFAM" id="SSF48464">
    <property type="entry name" value="ENTH/VHS domain"/>
    <property type="match status" value="1"/>
</dbReference>
<dbReference type="GO" id="GO:0030479">
    <property type="term" value="C:actin cortical patch"/>
    <property type="evidence" value="ECO:0007669"/>
    <property type="project" value="TreeGrafter"/>
</dbReference>
<dbReference type="GO" id="GO:0035091">
    <property type="term" value="F:phosphatidylinositol binding"/>
    <property type="evidence" value="ECO:0007669"/>
    <property type="project" value="InterPro"/>
</dbReference>
<dbReference type="PROSITE" id="PS50179">
    <property type="entry name" value="VHS"/>
    <property type="match status" value="1"/>
</dbReference>
<protein>
    <submittedName>
        <fullName evidence="4">Tyrosine kinase domain protein</fullName>
    </submittedName>
</protein>
<dbReference type="InterPro" id="IPR011009">
    <property type="entry name" value="Kinase-like_dom_sf"/>
</dbReference>
<dbReference type="InterPro" id="IPR001245">
    <property type="entry name" value="Ser-Thr/Tyr_kinase_cat_dom"/>
</dbReference>
<dbReference type="PROSITE" id="PS00108">
    <property type="entry name" value="PROTEIN_KINASE_ST"/>
    <property type="match status" value="1"/>
</dbReference>
<evidence type="ECO:0000259" key="2">
    <source>
        <dbReference type="PROSITE" id="PS50011"/>
    </source>
</evidence>
<reference evidence="4 5" key="1">
    <citation type="submission" date="2013-12" db="EMBL/GenBank/DDBJ databases">
        <authorList>
            <person name="Cubeta M."/>
            <person name="Pakala S."/>
            <person name="Fedorova N."/>
            <person name="Thomas E."/>
            <person name="Dean R."/>
            <person name="Jabaji S."/>
            <person name="Neate S."/>
            <person name="Toda T."/>
            <person name="Tavantzis S."/>
            <person name="Vilgalys R."/>
            <person name="Bharathan N."/>
            <person name="Pakala S."/>
            <person name="Losada L.S."/>
            <person name="Zafar N."/>
            <person name="Nierman W."/>
        </authorList>
    </citation>
    <scope>NUCLEOTIDE SEQUENCE [LARGE SCALE GENOMIC DNA]</scope>
    <source>
        <strain evidence="4 5">123E</strain>
    </source>
</reference>
<keyword evidence="4" id="KW-0808">Transferase</keyword>
<dbReference type="SMART" id="SM00288">
    <property type="entry name" value="VHS"/>
    <property type="match status" value="1"/>
</dbReference>
<dbReference type="GO" id="GO:0006897">
    <property type="term" value="P:endocytosis"/>
    <property type="evidence" value="ECO:0007669"/>
    <property type="project" value="InterPro"/>
</dbReference>
<dbReference type="AlphaFoldDB" id="A0A074SI89"/>
<gene>
    <name evidence="4" type="ORF">V565_094850</name>
</gene>
<organism evidence="4 5">
    <name type="scientific">Rhizoctonia solani 123E</name>
    <dbReference type="NCBI Taxonomy" id="1423351"/>
    <lineage>
        <taxon>Eukaryota</taxon>
        <taxon>Fungi</taxon>
        <taxon>Dikarya</taxon>
        <taxon>Basidiomycota</taxon>
        <taxon>Agaricomycotina</taxon>
        <taxon>Agaricomycetes</taxon>
        <taxon>Cantharellales</taxon>
        <taxon>Ceratobasidiaceae</taxon>
        <taxon>Rhizoctonia</taxon>
    </lineage>
</organism>
<dbReference type="SMART" id="SM00220">
    <property type="entry name" value="S_TKc"/>
    <property type="match status" value="1"/>
</dbReference>
<dbReference type="CDD" id="cd16980">
    <property type="entry name" value="VHS_Lsb5"/>
    <property type="match status" value="1"/>
</dbReference>
<feature type="region of interest" description="Disordered" evidence="1">
    <location>
        <begin position="310"/>
        <end position="349"/>
    </location>
</feature>
<dbReference type="GO" id="GO:0043130">
    <property type="term" value="F:ubiquitin binding"/>
    <property type="evidence" value="ECO:0007669"/>
    <property type="project" value="InterPro"/>
</dbReference>
<feature type="region of interest" description="Disordered" evidence="1">
    <location>
        <begin position="1"/>
        <end position="30"/>
    </location>
</feature>
<dbReference type="GO" id="GO:0007034">
    <property type="term" value="P:vacuolar transport"/>
    <property type="evidence" value="ECO:0007669"/>
    <property type="project" value="UniProtKB-ARBA"/>
</dbReference>
<keyword evidence="5" id="KW-1185">Reference proteome</keyword>
<evidence type="ECO:0000313" key="4">
    <source>
        <dbReference type="EMBL" id="KEP49702.1"/>
    </source>
</evidence>
<accession>A0A074SI89</accession>
<dbReference type="PANTHER" id="PTHR47789">
    <property type="entry name" value="LAS SEVENTEEN-BINDING PROTEIN 5"/>
    <property type="match status" value="1"/>
</dbReference>
<dbReference type="InterPro" id="IPR000719">
    <property type="entry name" value="Prot_kinase_dom"/>
</dbReference>
<dbReference type="GO" id="GO:0007015">
    <property type="term" value="P:actin filament organization"/>
    <property type="evidence" value="ECO:0007669"/>
    <property type="project" value="InterPro"/>
</dbReference>
<sequence length="788" mass="87835">MAELALEDFQPPPPLTTDPASPASSSWSLPRGFEATSARDRPYGTPTTSVPNTPHDMIDHLDAIWSCANEDQGGVILHGRSQETRMPDSPLGNYGLHASLDEPEPVNYASHTSETGRRGFRSFFSALLEKDKERPREEEQARSRYHAGIEIERTRWEMSRLVGFITSTHMEDWGCVMAICNRVNQSDSEAKDACKALRRDIKFGHPTLQLSASQLWAILMRNCAPYFVAHTTNRKFLGAIEVVVLSPATSPVVRDRLVEVIGTSVYLLRGSRNIKPYQATWKKLRLQLKLNCSPEGLAIPANDPFWSLNPHESSTELEPMPNKKTSNLREDKRRNGRASNGEITHELTNPEKDMEHLFEECRATLNNCRILADTFLYTTPGSITSDPVIQAFREKCVKSQVIISNRIGWATELAERAHAEILLPNEAKPSSTTMEEQLLRILVTANKELEHVFKAYNDLVRIADSEREVVDPTEPQRYPIPAPDLGEPFVCPHPGDTSGTHSLDMGNTDLDTPVASQGHDEEGTVLLQRRVQPTSNLLLAGVSKSHQDVLISRKMAAREVVSHLVAHGCRDLSSELDLASFDEYPSSHGGLSDVYQGQLLNGTKIAVKVLRVSTDTLNQDPKHLKVSPNPQIWYPHTNLQVTAQHAARELHTWGRCTHPNVIQLLGLAIFRGRIGMVSPWMEHGSLPHYLKKVPGVNQFDMCVRICEGLAYLHQIGIIHGDLKGANVLVSDRGIPVFTDFGNSLLTDRTIFFTQTTSSPSFTVRWSASIVSISNIGISLCLHQFRLLN</sequence>
<dbReference type="Proteomes" id="UP000027456">
    <property type="component" value="Unassembled WGS sequence"/>
</dbReference>
<dbReference type="EMBL" id="AZST01000332">
    <property type="protein sequence ID" value="KEP49702.1"/>
    <property type="molecule type" value="Genomic_DNA"/>
</dbReference>
<comment type="caution">
    <text evidence="4">The sequence shown here is derived from an EMBL/GenBank/DDBJ whole genome shotgun (WGS) entry which is preliminary data.</text>
</comment>
<name>A0A074SI89_9AGAM</name>
<dbReference type="GO" id="GO:0005524">
    <property type="term" value="F:ATP binding"/>
    <property type="evidence" value="ECO:0007669"/>
    <property type="project" value="InterPro"/>
</dbReference>
<evidence type="ECO:0000259" key="3">
    <source>
        <dbReference type="PROSITE" id="PS50179"/>
    </source>
</evidence>
<feature type="compositionally biased region" description="Low complexity" evidence="1">
    <location>
        <begin position="17"/>
        <end position="30"/>
    </location>
</feature>
<feature type="region of interest" description="Disordered" evidence="1">
    <location>
        <begin position="35"/>
        <end position="54"/>
    </location>
</feature>
<dbReference type="Gene3D" id="1.10.510.10">
    <property type="entry name" value="Transferase(Phosphotransferase) domain 1"/>
    <property type="match status" value="1"/>
</dbReference>
<keyword evidence="4" id="KW-0418">Kinase</keyword>
<dbReference type="PANTHER" id="PTHR47789:SF2">
    <property type="entry name" value="VHS DOMAIN-CONTAINING PROTEIN"/>
    <property type="match status" value="1"/>
</dbReference>
<dbReference type="GO" id="GO:0051666">
    <property type="term" value="P:actin cortical patch localization"/>
    <property type="evidence" value="ECO:0007669"/>
    <property type="project" value="TreeGrafter"/>
</dbReference>
<dbReference type="InterPro" id="IPR008271">
    <property type="entry name" value="Ser/Thr_kinase_AS"/>
</dbReference>
<dbReference type="InterPro" id="IPR008942">
    <property type="entry name" value="ENTH_VHS"/>
</dbReference>
<dbReference type="PROSITE" id="PS50011">
    <property type="entry name" value="PROTEIN_KINASE_DOM"/>
    <property type="match status" value="1"/>
</dbReference>
<dbReference type="Gene3D" id="1.25.40.90">
    <property type="match status" value="1"/>
</dbReference>